<evidence type="ECO:0000313" key="2">
    <source>
        <dbReference type="Proteomes" id="UP001057402"/>
    </source>
</evidence>
<proteinExistence type="predicted"/>
<dbReference type="EMBL" id="CM042886">
    <property type="protein sequence ID" value="KAI4340674.1"/>
    <property type="molecule type" value="Genomic_DNA"/>
</dbReference>
<comment type="caution">
    <text evidence="1">The sequence shown here is derived from an EMBL/GenBank/DDBJ whole genome shotgun (WGS) entry which is preliminary data.</text>
</comment>
<dbReference type="Proteomes" id="UP001057402">
    <property type="component" value="Chromosome 7"/>
</dbReference>
<protein>
    <submittedName>
        <fullName evidence="1">Uncharacterized protein</fullName>
    </submittedName>
</protein>
<reference evidence="2" key="1">
    <citation type="journal article" date="2023" name="Front. Plant Sci.">
        <title>Chromosomal-level genome assembly of Melastoma candidum provides insights into trichome evolution.</title>
        <authorList>
            <person name="Zhong Y."/>
            <person name="Wu W."/>
            <person name="Sun C."/>
            <person name="Zou P."/>
            <person name="Liu Y."/>
            <person name="Dai S."/>
            <person name="Zhou R."/>
        </authorList>
    </citation>
    <scope>NUCLEOTIDE SEQUENCE [LARGE SCALE GENOMIC DNA]</scope>
</reference>
<sequence>MVGGGASVRFWISPVSMFSTVVLSCLIFRLGAVGAQTLYTSSRWIVDGGGDRVKLACINWPSHLQPMLAEGLHRQPADAIAAKVRSMGFNCVRFTWALYMATNDTLGALTVRQSFRNLGLDDYIAGIQSNNPSIVDVPVLEAFKIVLASLRRNGVMVILDNHISTPGWCCSRGDGNGFFGDKYFDPDLWLRGLHRMATLAIAFDNVVGMSLRNELRGPRENVEDWYKYMERGAETVHAANHKVLVILSGLGFDMDLLFLRDRPVRVSFSRKLVFELHWYSFSDSRDAWVDENLNQVCGRISRQKTRMSGYVLDNGFPLFLSEFGIDERGTNENDNRFLTCFLGWAAENDLDFALWSLQGSYYFRQGVRDMEEFFGVLDRSWTGIRNSTFLQRVSAIQSPFRGPGLQDTNLPVIIFHPLTGQCVVRMTSRSQSLKLGPCMQPQAWIYTPRKKLLLLGTREYLLSGGLGRPVTVGQGNTSSWATISDSGMHIATEVGRAIGCLDVDREMNVVVSGCKCLSGDRACDPSSQWFRLVDSSRCG</sequence>
<name>A0ACB9NZ09_9MYRT</name>
<evidence type="ECO:0000313" key="1">
    <source>
        <dbReference type="EMBL" id="KAI4340674.1"/>
    </source>
</evidence>
<organism evidence="1 2">
    <name type="scientific">Melastoma candidum</name>
    <dbReference type="NCBI Taxonomy" id="119954"/>
    <lineage>
        <taxon>Eukaryota</taxon>
        <taxon>Viridiplantae</taxon>
        <taxon>Streptophyta</taxon>
        <taxon>Embryophyta</taxon>
        <taxon>Tracheophyta</taxon>
        <taxon>Spermatophyta</taxon>
        <taxon>Magnoliopsida</taxon>
        <taxon>eudicotyledons</taxon>
        <taxon>Gunneridae</taxon>
        <taxon>Pentapetalae</taxon>
        <taxon>rosids</taxon>
        <taxon>malvids</taxon>
        <taxon>Myrtales</taxon>
        <taxon>Melastomataceae</taxon>
        <taxon>Melastomatoideae</taxon>
        <taxon>Melastomateae</taxon>
        <taxon>Melastoma</taxon>
    </lineage>
</organism>
<gene>
    <name evidence="1" type="ORF">MLD38_025484</name>
</gene>
<accession>A0ACB9NZ09</accession>
<keyword evidence="2" id="KW-1185">Reference proteome</keyword>